<keyword evidence="2 5" id="KW-0808">Transferase</keyword>
<dbReference type="Pfam" id="PF00145">
    <property type="entry name" value="DNA_methylase"/>
    <property type="match status" value="1"/>
</dbReference>
<dbReference type="RefSeq" id="WP_204287590.1">
    <property type="nucleotide sequence ID" value="NZ_BAABEJ010000012.1"/>
</dbReference>
<keyword evidence="4" id="KW-0680">Restriction system</keyword>
<comment type="caution">
    <text evidence="9">The sequence shown here is derived from an EMBL/GenBank/DDBJ whole genome shotgun (WGS) entry which is preliminary data.</text>
</comment>
<dbReference type="SUPFAM" id="SSF53335">
    <property type="entry name" value="S-adenosyl-L-methionine-dependent methyltransferases"/>
    <property type="match status" value="1"/>
</dbReference>
<keyword evidence="1 5" id="KW-0489">Methyltransferase</keyword>
<dbReference type="PANTHER" id="PTHR10629">
    <property type="entry name" value="CYTOSINE-SPECIFIC METHYLTRANSFERASE"/>
    <property type="match status" value="1"/>
</dbReference>
<dbReference type="Gene3D" id="3.40.50.150">
    <property type="entry name" value="Vaccinia Virus protein VP39"/>
    <property type="match status" value="1"/>
</dbReference>
<evidence type="ECO:0000256" key="6">
    <source>
        <dbReference type="RuleBase" id="RU000416"/>
    </source>
</evidence>
<evidence type="ECO:0000313" key="9">
    <source>
        <dbReference type="EMBL" id="GIH34801.1"/>
    </source>
</evidence>
<feature type="active site" evidence="5">
    <location>
        <position position="100"/>
    </location>
</feature>
<dbReference type="Gene3D" id="3.90.120.10">
    <property type="entry name" value="DNA Methylase, subunit A, domain 2"/>
    <property type="match status" value="1"/>
</dbReference>
<comment type="catalytic activity">
    <reaction evidence="7">
        <text>a 2'-deoxycytidine in DNA + S-adenosyl-L-methionine = a 5-methyl-2'-deoxycytidine in DNA + S-adenosyl-L-homocysteine + H(+)</text>
        <dbReference type="Rhea" id="RHEA:13681"/>
        <dbReference type="Rhea" id="RHEA-COMP:11369"/>
        <dbReference type="Rhea" id="RHEA-COMP:11370"/>
        <dbReference type="ChEBI" id="CHEBI:15378"/>
        <dbReference type="ChEBI" id="CHEBI:57856"/>
        <dbReference type="ChEBI" id="CHEBI:59789"/>
        <dbReference type="ChEBI" id="CHEBI:85452"/>
        <dbReference type="ChEBI" id="CHEBI:85454"/>
        <dbReference type="EC" id="2.1.1.37"/>
    </reaction>
</comment>
<dbReference type="EC" id="2.1.1.37" evidence="7"/>
<evidence type="ECO:0000256" key="4">
    <source>
        <dbReference type="ARBA" id="ARBA00022747"/>
    </source>
</evidence>
<dbReference type="EMBL" id="BOOB01000039">
    <property type="protein sequence ID" value="GIH34801.1"/>
    <property type="molecule type" value="Genomic_DNA"/>
</dbReference>
<feature type="compositionally biased region" description="Basic and acidic residues" evidence="8">
    <location>
        <begin position="357"/>
        <end position="375"/>
    </location>
</feature>
<name>A0ABQ4FIZ7_9ACTN</name>
<sequence>MPEHGREYTSVEICAGAGGQALGLHNAGFRHKALIEIDKHACATLEQNKDKLQGRTECQVLNWDLKKFTKHPKKQDDQHSIEDLGLRPGEIDLLAGGVPCPPFSLAGRQLGQDDERDLFPAMLDMVEALQPRAVMIENVRGLLEPREKFAVYRASIQKRLKDLGYLVCDWAVVEARNYGVPQLRPRAILIALQHPYRLYFPQRLPQGDPGTVVVVADALKESMWRRLEPFGAKGQERYDWWLSKARQGTIAPTLVGGSKKHGGADLGPSRAKKAWEALGIDAHGVADEPLRNQDRDLFGDRGIKLTVRQAAIIQGFPEDWEFAGGKTAAYRQVGNAFPPPVAEAMGRAIMDALWRADHGEEPLRHEQNSSPERQDQGVQVSLDDVAAKELAPA</sequence>
<organism evidence="9 10">
    <name type="scientific">Microbispora amethystogenes</name>
    <dbReference type="NCBI Taxonomy" id="1427754"/>
    <lineage>
        <taxon>Bacteria</taxon>
        <taxon>Bacillati</taxon>
        <taxon>Actinomycetota</taxon>
        <taxon>Actinomycetes</taxon>
        <taxon>Streptosporangiales</taxon>
        <taxon>Streptosporangiaceae</taxon>
        <taxon>Microbispora</taxon>
    </lineage>
</organism>
<dbReference type="GO" id="GO:0032259">
    <property type="term" value="P:methylation"/>
    <property type="evidence" value="ECO:0007669"/>
    <property type="project" value="UniProtKB-KW"/>
</dbReference>
<dbReference type="GO" id="GO:0008168">
    <property type="term" value="F:methyltransferase activity"/>
    <property type="evidence" value="ECO:0007669"/>
    <property type="project" value="UniProtKB-KW"/>
</dbReference>
<dbReference type="PROSITE" id="PS00094">
    <property type="entry name" value="C5_MTASE_1"/>
    <property type="match status" value="1"/>
</dbReference>
<protein>
    <recommendedName>
        <fullName evidence="7">Cytosine-specific methyltransferase</fullName>
        <ecNumber evidence="7">2.1.1.37</ecNumber>
    </recommendedName>
</protein>
<dbReference type="InterPro" id="IPR031303">
    <property type="entry name" value="C5_meth_CS"/>
</dbReference>
<reference evidence="9 10" key="1">
    <citation type="submission" date="2021-01" db="EMBL/GenBank/DDBJ databases">
        <title>Whole genome shotgun sequence of Microbispora amethystogenes NBRC 101907.</title>
        <authorList>
            <person name="Komaki H."/>
            <person name="Tamura T."/>
        </authorList>
    </citation>
    <scope>NUCLEOTIDE SEQUENCE [LARGE SCALE GENOMIC DNA]</scope>
    <source>
        <strain evidence="9 10">NBRC 101907</strain>
    </source>
</reference>
<evidence type="ECO:0000256" key="7">
    <source>
        <dbReference type="RuleBase" id="RU000417"/>
    </source>
</evidence>
<feature type="region of interest" description="Disordered" evidence="8">
    <location>
        <begin position="357"/>
        <end position="381"/>
    </location>
</feature>
<dbReference type="PANTHER" id="PTHR10629:SF52">
    <property type="entry name" value="DNA (CYTOSINE-5)-METHYLTRANSFERASE 1"/>
    <property type="match status" value="1"/>
</dbReference>
<keyword evidence="3 5" id="KW-0949">S-adenosyl-L-methionine</keyword>
<evidence type="ECO:0000256" key="8">
    <source>
        <dbReference type="SAM" id="MobiDB-lite"/>
    </source>
</evidence>
<accession>A0ABQ4FIZ7</accession>
<evidence type="ECO:0000256" key="5">
    <source>
        <dbReference type="PROSITE-ProRule" id="PRU01016"/>
    </source>
</evidence>
<keyword evidence="10" id="KW-1185">Reference proteome</keyword>
<proteinExistence type="inferred from homology"/>
<dbReference type="InterPro" id="IPR050390">
    <property type="entry name" value="C5-Methyltransferase"/>
</dbReference>
<dbReference type="InterPro" id="IPR001525">
    <property type="entry name" value="C5_MeTfrase"/>
</dbReference>
<dbReference type="PRINTS" id="PR00105">
    <property type="entry name" value="C5METTRFRASE"/>
</dbReference>
<dbReference type="InterPro" id="IPR018117">
    <property type="entry name" value="C5_DNA_meth_AS"/>
</dbReference>
<evidence type="ECO:0000256" key="3">
    <source>
        <dbReference type="ARBA" id="ARBA00022691"/>
    </source>
</evidence>
<dbReference type="InterPro" id="IPR029063">
    <property type="entry name" value="SAM-dependent_MTases_sf"/>
</dbReference>
<dbReference type="PROSITE" id="PS51679">
    <property type="entry name" value="SAM_MT_C5"/>
    <property type="match status" value="1"/>
</dbReference>
<dbReference type="NCBIfam" id="TIGR00675">
    <property type="entry name" value="dcm"/>
    <property type="match status" value="1"/>
</dbReference>
<gene>
    <name evidence="9" type="ORF">Mam01_49650</name>
</gene>
<evidence type="ECO:0000256" key="1">
    <source>
        <dbReference type="ARBA" id="ARBA00022603"/>
    </source>
</evidence>
<evidence type="ECO:0000256" key="2">
    <source>
        <dbReference type="ARBA" id="ARBA00022679"/>
    </source>
</evidence>
<dbReference type="Proteomes" id="UP000651728">
    <property type="component" value="Unassembled WGS sequence"/>
</dbReference>
<dbReference type="PROSITE" id="PS00095">
    <property type="entry name" value="C5_MTASE_2"/>
    <property type="match status" value="1"/>
</dbReference>
<evidence type="ECO:0000313" key="10">
    <source>
        <dbReference type="Proteomes" id="UP000651728"/>
    </source>
</evidence>
<comment type="similarity">
    <text evidence="5 6">Belongs to the class I-like SAM-binding methyltransferase superfamily. C5-methyltransferase family.</text>
</comment>